<feature type="transmembrane region" description="Helical" evidence="7">
    <location>
        <begin position="137"/>
        <end position="157"/>
    </location>
</feature>
<evidence type="ECO:0000313" key="10">
    <source>
        <dbReference type="Proteomes" id="UP000051401"/>
    </source>
</evidence>
<dbReference type="GO" id="GO:0005886">
    <property type="term" value="C:plasma membrane"/>
    <property type="evidence" value="ECO:0007669"/>
    <property type="project" value="UniProtKB-SubCell"/>
</dbReference>
<dbReference type="RefSeq" id="WP_064261646.1">
    <property type="nucleotide sequence ID" value="NZ_CAXRJZ010000111.1"/>
</dbReference>
<dbReference type="Proteomes" id="UP000325785">
    <property type="component" value="Chromosome"/>
</dbReference>
<feature type="transmembrane region" description="Helical" evidence="7">
    <location>
        <begin position="169"/>
        <end position="190"/>
    </location>
</feature>
<evidence type="ECO:0000256" key="2">
    <source>
        <dbReference type="ARBA" id="ARBA00022448"/>
    </source>
</evidence>
<dbReference type="Pfam" id="PF01554">
    <property type="entry name" value="MatE"/>
    <property type="match status" value="2"/>
</dbReference>
<evidence type="ECO:0000256" key="3">
    <source>
        <dbReference type="ARBA" id="ARBA00022475"/>
    </source>
</evidence>
<feature type="transmembrane region" description="Helical" evidence="7">
    <location>
        <begin position="416"/>
        <end position="438"/>
    </location>
</feature>
<reference evidence="9 11" key="2">
    <citation type="submission" date="2018-08" db="EMBL/GenBank/DDBJ databases">
        <title>Genetic Globetrotter - A new plasmid hitch-hiking vast phylogenetic and geographic distances.</title>
        <authorList>
            <person name="Vollmers J."/>
            <person name="Petersen J."/>
        </authorList>
    </citation>
    <scope>NUCLEOTIDE SEQUENCE [LARGE SCALE GENOMIC DNA]</scope>
    <source>
        <strain evidence="9 11">DSM 26383</strain>
    </source>
</reference>
<dbReference type="PANTHER" id="PTHR43549:SF2">
    <property type="entry name" value="MULTIDRUG RESISTANCE PROTEIN NORM-RELATED"/>
    <property type="match status" value="1"/>
</dbReference>
<evidence type="ECO:0000313" key="8">
    <source>
        <dbReference type="EMBL" id="KRS18607.1"/>
    </source>
</evidence>
<dbReference type="STRING" id="540747.SAMN04488031_104127"/>
<name>A0A0T5PCC2_9RHOB</name>
<proteinExistence type="predicted"/>
<protein>
    <submittedName>
        <fullName evidence="8">Multidrug transporter MatE</fullName>
    </submittedName>
    <submittedName>
        <fullName evidence="9">Putative virulence regulator protein A</fullName>
    </submittedName>
</protein>
<keyword evidence="10" id="KW-1185">Reference proteome</keyword>
<feature type="transmembrane region" description="Helical" evidence="7">
    <location>
        <begin position="54"/>
        <end position="80"/>
    </location>
</feature>
<keyword evidence="5 7" id="KW-1133">Transmembrane helix</keyword>
<dbReference type="AlphaFoldDB" id="A0A0T5PCC2"/>
<keyword evidence="3" id="KW-1003">Cell membrane</keyword>
<keyword evidence="6 7" id="KW-0472">Membrane</keyword>
<dbReference type="GO" id="GO:0015297">
    <property type="term" value="F:antiporter activity"/>
    <property type="evidence" value="ECO:0007669"/>
    <property type="project" value="InterPro"/>
</dbReference>
<feature type="transmembrane region" description="Helical" evidence="7">
    <location>
        <begin position="101"/>
        <end position="125"/>
    </location>
</feature>
<organism evidence="8 10">
    <name type="scientific">Roseovarius indicus</name>
    <dbReference type="NCBI Taxonomy" id="540747"/>
    <lineage>
        <taxon>Bacteria</taxon>
        <taxon>Pseudomonadati</taxon>
        <taxon>Pseudomonadota</taxon>
        <taxon>Alphaproteobacteria</taxon>
        <taxon>Rhodobacterales</taxon>
        <taxon>Roseobacteraceae</taxon>
        <taxon>Roseovarius</taxon>
    </lineage>
</organism>
<evidence type="ECO:0000256" key="5">
    <source>
        <dbReference type="ARBA" id="ARBA00022989"/>
    </source>
</evidence>
<feature type="transmembrane region" description="Helical" evidence="7">
    <location>
        <begin position="20"/>
        <end position="48"/>
    </location>
</feature>
<evidence type="ECO:0000313" key="9">
    <source>
        <dbReference type="EMBL" id="QEW25632.1"/>
    </source>
</evidence>
<sequence length="472" mass="50619">MTTGKHAKFTTGSIMRHVTVSSFTASIGLMAIYAVDLIDLIFISMLGYEEMAAAAGYASALMFFTSAINIGLSVAAAVLISRSIGEDDELEAREYATSSAMLVILTGIAIPIILLVNIEFFVGLLGATGEVAELAATYLWIVVPFTWVSGISMVAVASLRCYGEHRLAMYPALFGALTNAVLDPIFIFALDMGLPGAAWATVAARFVTMGLALQPALRKHNAFVPPSLRLLWRDLQTVTHFASRAVLANVATPIGTAIVTREMSKFGPEAVAGMAVIGRMTPVAFSVIWALSGAIGPIIGQNFGAGRVDRVKRAYLDGIKFVAIYVLCITMILLVFRGQIADLFNAKNLTRDLIYLYCFPVALSSFFSGSVFVASASFNTLGRPSYATWLSWGQNTLGTWPFVVAGGFLLGAQGVLIGQALGSVIFASAAIWLGWRLIKNPPQENMRHRSHSAIFGHGSLISHTLHKHIGEK</sequence>
<comment type="subcellular location">
    <subcellularLocation>
        <location evidence="1">Cell inner membrane</location>
        <topology evidence="1">Multi-pass membrane protein</topology>
    </subcellularLocation>
</comment>
<evidence type="ECO:0000256" key="7">
    <source>
        <dbReference type="SAM" id="Phobius"/>
    </source>
</evidence>
<dbReference type="PIRSF" id="PIRSF006603">
    <property type="entry name" value="DinF"/>
    <property type="match status" value="1"/>
</dbReference>
<dbReference type="Proteomes" id="UP000051401">
    <property type="component" value="Unassembled WGS sequence"/>
</dbReference>
<accession>A0A0T5PCC2</accession>
<feature type="transmembrane region" description="Helical" evidence="7">
    <location>
        <begin position="321"/>
        <end position="341"/>
    </location>
</feature>
<evidence type="ECO:0000256" key="1">
    <source>
        <dbReference type="ARBA" id="ARBA00004429"/>
    </source>
</evidence>
<keyword evidence="4 7" id="KW-0812">Transmembrane</keyword>
<evidence type="ECO:0000256" key="4">
    <source>
        <dbReference type="ARBA" id="ARBA00022692"/>
    </source>
</evidence>
<evidence type="ECO:0000313" key="11">
    <source>
        <dbReference type="Proteomes" id="UP000325785"/>
    </source>
</evidence>
<feature type="transmembrane region" description="Helical" evidence="7">
    <location>
        <begin position="280"/>
        <end position="300"/>
    </location>
</feature>
<dbReference type="EMBL" id="LAXI01000003">
    <property type="protein sequence ID" value="KRS18607.1"/>
    <property type="molecule type" value="Genomic_DNA"/>
</dbReference>
<feature type="transmembrane region" description="Helical" evidence="7">
    <location>
        <begin position="386"/>
        <end position="410"/>
    </location>
</feature>
<dbReference type="OrthoDB" id="9806302at2"/>
<dbReference type="InterPro" id="IPR052031">
    <property type="entry name" value="Membrane_Transporter-Flippase"/>
</dbReference>
<dbReference type="InterPro" id="IPR002528">
    <property type="entry name" value="MATE_fam"/>
</dbReference>
<gene>
    <name evidence="9" type="primary">mepA_1</name>
    <name evidence="9" type="ORF">RIdsm_01419</name>
    <name evidence="8" type="ORF">XM52_07440</name>
</gene>
<evidence type="ECO:0000256" key="6">
    <source>
        <dbReference type="ARBA" id="ARBA00023136"/>
    </source>
</evidence>
<dbReference type="PANTHER" id="PTHR43549">
    <property type="entry name" value="MULTIDRUG RESISTANCE PROTEIN YPNP-RELATED"/>
    <property type="match status" value="1"/>
</dbReference>
<reference evidence="8 10" key="1">
    <citation type="submission" date="2015-04" db="EMBL/GenBank/DDBJ databases">
        <title>The draft genome sequence of Roseovarius indicus B108T.</title>
        <authorList>
            <person name="Li G."/>
            <person name="Lai Q."/>
            <person name="Shao Z."/>
            <person name="Yan P."/>
        </authorList>
    </citation>
    <scope>NUCLEOTIDE SEQUENCE [LARGE SCALE GENOMIC DNA]</scope>
    <source>
        <strain evidence="8 10">B108</strain>
    </source>
</reference>
<feature type="transmembrane region" description="Helical" evidence="7">
    <location>
        <begin position="353"/>
        <end position="374"/>
    </location>
</feature>
<dbReference type="InterPro" id="IPR048279">
    <property type="entry name" value="MdtK-like"/>
</dbReference>
<dbReference type="KEGG" id="rid:RIdsm_01419"/>
<keyword evidence="2" id="KW-0813">Transport</keyword>
<dbReference type="PATRIC" id="fig|540747.5.peg.3853"/>
<dbReference type="NCBIfam" id="TIGR00797">
    <property type="entry name" value="matE"/>
    <property type="match status" value="1"/>
</dbReference>
<dbReference type="EMBL" id="CP031598">
    <property type="protein sequence ID" value="QEW25632.1"/>
    <property type="molecule type" value="Genomic_DNA"/>
</dbReference>
<dbReference type="GO" id="GO:0042910">
    <property type="term" value="F:xenobiotic transmembrane transporter activity"/>
    <property type="evidence" value="ECO:0007669"/>
    <property type="project" value="InterPro"/>
</dbReference>